<dbReference type="PANTHER" id="PTHR37984">
    <property type="entry name" value="PROTEIN CBG26694"/>
    <property type="match status" value="1"/>
</dbReference>
<feature type="domain" description="Integrase zinc-binding" evidence="2">
    <location>
        <begin position="137"/>
        <end position="194"/>
    </location>
</feature>
<evidence type="ECO:0000313" key="3">
    <source>
        <dbReference type="EMBL" id="GFY28765.1"/>
    </source>
</evidence>
<dbReference type="Gene3D" id="3.30.420.10">
    <property type="entry name" value="Ribonuclease H-like superfamily/Ribonuclease H"/>
    <property type="match status" value="1"/>
</dbReference>
<dbReference type="EC" id="2.7.7.49" evidence="1"/>
<dbReference type="InterPro" id="IPR036397">
    <property type="entry name" value="RNaseH_sf"/>
</dbReference>
<sequence length="252" mass="28913">MTWKEICKLKGSAHGNADALSRRPCPEGCKYCSRIEKKFSVLDPVVRQVTAPSTSASDPWSDESFQKDQLGDPEIKPIIEFKESSDEKPRWQDIASFHLTTKRYWALWDTLHLRNGVLYRKCESDDGKTLRWQLILPKTRISTVLKELHGSPTGGHFGVMKTLQKVRERFYCKNVRSDVEKCSRTCDPCAASKSPRKCTRERLQLYNVGAPFERIAFDILGPLPRSSDGNNNILVVMDYFTKWPKAYPIPEQ</sequence>
<gene>
    <name evidence="3" type="primary">X975_13332</name>
    <name evidence="3" type="ORF">TNCV_3441321</name>
</gene>
<dbReference type="EMBL" id="BMAU01021386">
    <property type="protein sequence ID" value="GFY28765.1"/>
    <property type="molecule type" value="Genomic_DNA"/>
</dbReference>
<dbReference type="FunFam" id="1.10.340.70:FF:000001">
    <property type="entry name" value="Retrovirus-related Pol polyprotein from transposon gypsy-like Protein"/>
    <property type="match status" value="1"/>
</dbReference>
<dbReference type="InterPro" id="IPR041588">
    <property type="entry name" value="Integrase_H2C2"/>
</dbReference>
<dbReference type="Proteomes" id="UP000887159">
    <property type="component" value="Unassembled WGS sequence"/>
</dbReference>
<dbReference type="InterPro" id="IPR012337">
    <property type="entry name" value="RNaseH-like_sf"/>
</dbReference>
<dbReference type="GO" id="GO:0003676">
    <property type="term" value="F:nucleic acid binding"/>
    <property type="evidence" value="ECO:0007669"/>
    <property type="project" value="InterPro"/>
</dbReference>
<organism evidence="3 4">
    <name type="scientific">Trichonephila clavipes</name>
    <name type="common">Golden silk orbweaver</name>
    <name type="synonym">Nephila clavipes</name>
    <dbReference type="NCBI Taxonomy" id="2585209"/>
    <lineage>
        <taxon>Eukaryota</taxon>
        <taxon>Metazoa</taxon>
        <taxon>Ecdysozoa</taxon>
        <taxon>Arthropoda</taxon>
        <taxon>Chelicerata</taxon>
        <taxon>Arachnida</taxon>
        <taxon>Araneae</taxon>
        <taxon>Araneomorphae</taxon>
        <taxon>Entelegynae</taxon>
        <taxon>Araneoidea</taxon>
        <taxon>Nephilidae</taxon>
        <taxon>Trichonephila</taxon>
    </lineage>
</organism>
<dbReference type="Pfam" id="PF17921">
    <property type="entry name" value="Integrase_H2C2"/>
    <property type="match status" value="1"/>
</dbReference>
<proteinExistence type="predicted"/>
<dbReference type="GO" id="GO:0003964">
    <property type="term" value="F:RNA-directed DNA polymerase activity"/>
    <property type="evidence" value="ECO:0007669"/>
    <property type="project" value="UniProtKB-EC"/>
</dbReference>
<dbReference type="SUPFAM" id="SSF53098">
    <property type="entry name" value="Ribonuclease H-like"/>
    <property type="match status" value="1"/>
</dbReference>
<protein>
    <recommendedName>
        <fullName evidence="1">RNA-directed DNA polymerase</fullName>
        <ecNumber evidence="1">2.7.7.49</ecNumber>
    </recommendedName>
</protein>
<evidence type="ECO:0000313" key="4">
    <source>
        <dbReference type="Proteomes" id="UP000887159"/>
    </source>
</evidence>
<dbReference type="Gene3D" id="1.10.340.70">
    <property type="match status" value="1"/>
</dbReference>
<reference evidence="3" key="1">
    <citation type="submission" date="2020-08" db="EMBL/GenBank/DDBJ databases">
        <title>Multicomponent nature underlies the extraordinary mechanical properties of spider dragline silk.</title>
        <authorList>
            <person name="Kono N."/>
            <person name="Nakamura H."/>
            <person name="Mori M."/>
            <person name="Yoshida Y."/>
            <person name="Ohtoshi R."/>
            <person name="Malay A.D."/>
            <person name="Moran D.A.P."/>
            <person name="Tomita M."/>
            <person name="Numata K."/>
            <person name="Arakawa K."/>
        </authorList>
    </citation>
    <scope>NUCLEOTIDE SEQUENCE</scope>
</reference>
<evidence type="ECO:0000259" key="2">
    <source>
        <dbReference type="Pfam" id="PF17921"/>
    </source>
</evidence>
<name>A0A8X6W630_TRICX</name>
<evidence type="ECO:0000256" key="1">
    <source>
        <dbReference type="ARBA" id="ARBA00012493"/>
    </source>
</evidence>
<comment type="caution">
    <text evidence="3">The sequence shown here is derived from an EMBL/GenBank/DDBJ whole genome shotgun (WGS) entry which is preliminary data.</text>
</comment>
<dbReference type="InterPro" id="IPR050951">
    <property type="entry name" value="Retrovirus_Pol_polyprotein"/>
</dbReference>
<dbReference type="PANTHER" id="PTHR37984:SF15">
    <property type="entry name" value="INTEGRASE CATALYTIC DOMAIN-CONTAINING PROTEIN"/>
    <property type="match status" value="1"/>
</dbReference>
<accession>A0A8X6W630</accession>
<dbReference type="AlphaFoldDB" id="A0A8X6W630"/>
<keyword evidence="4" id="KW-1185">Reference proteome</keyword>